<dbReference type="InterPro" id="IPR011605">
    <property type="entry name" value="NusB_fam"/>
</dbReference>
<evidence type="ECO:0000256" key="5">
    <source>
        <dbReference type="ARBA" id="ARBA00023163"/>
    </source>
</evidence>
<dbReference type="HAMAP" id="MF_00073">
    <property type="entry name" value="NusB"/>
    <property type="match status" value="1"/>
</dbReference>
<dbReference type="Pfam" id="PF00293">
    <property type="entry name" value="NUDIX"/>
    <property type="match status" value="1"/>
</dbReference>
<proteinExistence type="inferred from homology"/>
<dbReference type="GO" id="GO:0006353">
    <property type="term" value="P:DNA-templated transcription termination"/>
    <property type="evidence" value="ECO:0007669"/>
    <property type="project" value="UniProtKB-UniRule"/>
</dbReference>
<comment type="caution">
    <text evidence="8">The sequence shown here is derived from an EMBL/GenBank/DDBJ whole genome shotgun (WGS) entry which is preliminary data.</text>
</comment>
<evidence type="ECO:0000256" key="1">
    <source>
        <dbReference type="ARBA" id="ARBA00005952"/>
    </source>
</evidence>
<comment type="similarity">
    <text evidence="1 6">Belongs to the NusB family.</text>
</comment>
<evidence type="ECO:0000313" key="8">
    <source>
        <dbReference type="EMBL" id="OGD67037.1"/>
    </source>
</evidence>
<reference evidence="8 9" key="1">
    <citation type="journal article" date="2016" name="Nat. Commun.">
        <title>Thousands of microbial genomes shed light on interconnected biogeochemical processes in an aquifer system.</title>
        <authorList>
            <person name="Anantharaman K."/>
            <person name="Brown C.T."/>
            <person name="Hug L.A."/>
            <person name="Sharon I."/>
            <person name="Castelle C.J."/>
            <person name="Probst A.J."/>
            <person name="Thomas B.C."/>
            <person name="Singh A."/>
            <person name="Wilkins M.J."/>
            <person name="Karaoz U."/>
            <person name="Brodie E.L."/>
            <person name="Williams K.H."/>
            <person name="Hubbard S.S."/>
            <person name="Banfield J.F."/>
        </authorList>
    </citation>
    <scope>NUCLEOTIDE SEQUENCE [LARGE SCALE GENOMIC DNA]</scope>
</reference>
<keyword evidence="3 6" id="KW-0694">RNA-binding</keyword>
<dbReference type="SUPFAM" id="SSF55811">
    <property type="entry name" value="Nudix"/>
    <property type="match status" value="1"/>
</dbReference>
<comment type="function">
    <text evidence="6">Involved in transcription antitermination. Required for transcription of ribosomal RNA (rRNA) genes. Binds specifically to the boxA antiterminator sequence of the ribosomal RNA (rrn) operons.</text>
</comment>
<dbReference type="Gene3D" id="3.90.79.10">
    <property type="entry name" value="Nucleoside Triphosphate Pyrophosphohydrolase"/>
    <property type="match status" value="1"/>
</dbReference>
<dbReference type="InterPro" id="IPR006027">
    <property type="entry name" value="NusB_RsmB_TIM44"/>
</dbReference>
<dbReference type="NCBIfam" id="TIGR01951">
    <property type="entry name" value="nusB"/>
    <property type="match status" value="1"/>
</dbReference>
<protein>
    <recommendedName>
        <fullName evidence="6">Transcription antitermination protein NusB</fullName>
    </recommendedName>
    <alternativeName>
        <fullName evidence="6">Antitermination factor NusB</fullName>
    </alternativeName>
</protein>
<dbReference type="InterPro" id="IPR000086">
    <property type="entry name" value="NUDIX_hydrolase_dom"/>
</dbReference>
<dbReference type="PANTHER" id="PTHR11078:SF3">
    <property type="entry name" value="ANTITERMINATION NUSB DOMAIN-CONTAINING PROTEIN"/>
    <property type="match status" value="1"/>
</dbReference>
<dbReference type="PANTHER" id="PTHR11078">
    <property type="entry name" value="N UTILIZATION SUBSTANCE PROTEIN B-RELATED"/>
    <property type="match status" value="1"/>
</dbReference>
<dbReference type="SUPFAM" id="SSF48013">
    <property type="entry name" value="NusB-like"/>
    <property type="match status" value="1"/>
</dbReference>
<evidence type="ECO:0000256" key="3">
    <source>
        <dbReference type="ARBA" id="ARBA00022884"/>
    </source>
</evidence>
<gene>
    <name evidence="6" type="primary">nusB</name>
    <name evidence="8" type="ORF">A2Z61_01005</name>
</gene>
<dbReference type="Pfam" id="PF01029">
    <property type="entry name" value="NusB"/>
    <property type="match status" value="1"/>
</dbReference>
<name>A0A1F5EHZ0_9BACT</name>
<evidence type="ECO:0000313" key="9">
    <source>
        <dbReference type="Proteomes" id="UP000186029"/>
    </source>
</evidence>
<dbReference type="Gene3D" id="1.10.940.10">
    <property type="entry name" value="NusB-like"/>
    <property type="match status" value="1"/>
</dbReference>
<feature type="domain" description="Nudix hydrolase" evidence="7">
    <location>
        <begin position="176"/>
        <end position="309"/>
    </location>
</feature>
<dbReference type="Proteomes" id="UP000186029">
    <property type="component" value="Unassembled WGS sequence"/>
</dbReference>
<dbReference type="GO" id="GO:0031564">
    <property type="term" value="P:transcription antitermination"/>
    <property type="evidence" value="ECO:0007669"/>
    <property type="project" value="UniProtKB-KW"/>
</dbReference>
<dbReference type="InterPro" id="IPR035926">
    <property type="entry name" value="NusB-like_sf"/>
</dbReference>
<dbReference type="GO" id="GO:0005829">
    <property type="term" value="C:cytosol"/>
    <property type="evidence" value="ECO:0007669"/>
    <property type="project" value="TreeGrafter"/>
</dbReference>
<evidence type="ECO:0000256" key="6">
    <source>
        <dbReference type="HAMAP-Rule" id="MF_00073"/>
    </source>
</evidence>
<keyword evidence="5 6" id="KW-0804">Transcription</keyword>
<dbReference type="PROSITE" id="PS51462">
    <property type="entry name" value="NUDIX"/>
    <property type="match status" value="1"/>
</dbReference>
<dbReference type="STRING" id="1797580.A2Z61_01005"/>
<accession>A0A1F5EHZ0</accession>
<sequence length="313" mass="35438">MANRHLSRSIVLQTLFELDFNGFIGKNPLGSKTERKTEDTKIILARNAEEFAPGMEDFLFARELLDNILEKRESIDTIIEKAAPEWSIDKISIVDRNILRVGLYELLFSDRKEVPAKVAINEAIELAKTFGGESSGRFINGVLGAVYKEMGEPGKEEVSKKKNKKKIKDIPYEKMSIKKLGGAVIYANNNNNIYLALVHDVFGHWTLSKGGIDEKENKEDGTVRKIKEELGIEVKIKDKLGENEYIASDPEIGKLRKQVVYFLAESKFDDLKLADKDGLNDAKWFKLSDIVELNFYDDILPIVTKAVNILLKK</sequence>
<evidence type="ECO:0000259" key="7">
    <source>
        <dbReference type="PROSITE" id="PS51462"/>
    </source>
</evidence>
<dbReference type="EMBL" id="MFAC01000014">
    <property type="protein sequence ID" value="OGD67037.1"/>
    <property type="molecule type" value="Genomic_DNA"/>
</dbReference>
<keyword evidence="2 6" id="KW-0889">Transcription antitermination</keyword>
<dbReference type="AlphaFoldDB" id="A0A1F5EHZ0"/>
<organism evidence="8 9">
    <name type="scientific">Candidatus Campbellbacteria bacterium RIFCSPLOWO2_02_35_12</name>
    <dbReference type="NCBI Taxonomy" id="1797580"/>
    <lineage>
        <taxon>Bacteria</taxon>
        <taxon>Candidatus Campbelliibacteriota</taxon>
    </lineage>
</organism>
<dbReference type="GO" id="GO:0003723">
    <property type="term" value="F:RNA binding"/>
    <property type="evidence" value="ECO:0007669"/>
    <property type="project" value="UniProtKB-UniRule"/>
</dbReference>
<dbReference type="InterPro" id="IPR015797">
    <property type="entry name" value="NUDIX_hydrolase-like_dom_sf"/>
</dbReference>
<keyword evidence="4 6" id="KW-0805">Transcription regulation</keyword>
<evidence type="ECO:0000256" key="2">
    <source>
        <dbReference type="ARBA" id="ARBA00022814"/>
    </source>
</evidence>
<evidence type="ECO:0000256" key="4">
    <source>
        <dbReference type="ARBA" id="ARBA00023015"/>
    </source>
</evidence>